<gene>
    <name evidence="2" type="ORF">C1SCF055_LOCUS36144</name>
</gene>
<dbReference type="OrthoDB" id="420835at2759"/>
<keyword evidence="1" id="KW-1133">Transmembrane helix</keyword>
<reference evidence="3 4" key="2">
    <citation type="submission" date="2024-05" db="EMBL/GenBank/DDBJ databases">
        <authorList>
            <person name="Chen Y."/>
            <person name="Shah S."/>
            <person name="Dougan E. K."/>
            <person name="Thang M."/>
            <person name="Chan C."/>
        </authorList>
    </citation>
    <scope>NUCLEOTIDE SEQUENCE [LARGE SCALE GENOMIC DNA]</scope>
</reference>
<comment type="caution">
    <text evidence="2">The sequence shown here is derived from an EMBL/GenBank/DDBJ whole genome shotgun (WGS) entry which is preliminary data.</text>
</comment>
<evidence type="ECO:0000256" key="1">
    <source>
        <dbReference type="SAM" id="Phobius"/>
    </source>
</evidence>
<dbReference type="EMBL" id="CAMXCT010004971">
    <property type="protein sequence ID" value="CAI4010927.1"/>
    <property type="molecule type" value="Genomic_DNA"/>
</dbReference>
<keyword evidence="4" id="KW-1185">Reference proteome</keyword>
<organism evidence="2">
    <name type="scientific">Cladocopium goreaui</name>
    <dbReference type="NCBI Taxonomy" id="2562237"/>
    <lineage>
        <taxon>Eukaryota</taxon>
        <taxon>Sar</taxon>
        <taxon>Alveolata</taxon>
        <taxon>Dinophyceae</taxon>
        <taxon>Suessiales</taxon>
        <taxon>Symbiodiniaceae</taxon>
        <taxon>Cladocopium</taxon>
    </lineage>
</organism>
<dbReference type="AlphaFoldDB" id="A0A9P1DIZ9"/>
<dbReference type="EMBL" id="CAMXCT020004971">
    <property type="protein sequence ID" value="CAL1164302.1"/>
    <property type="molecule type" value="Genomic_DNA"/>
</dbReference>
<sequence>MVAISETVKKNVEKILGSGEPLLVTVQKLTSFLLESGLAYKALIKPGEVLVHPQNRSGSMLSAVDCWAKGMRMWKVGVRKELLTESFAFELALCPQARNEQLAANRALVASTPQLLAPLTGKERFLSVSSSHTTAWLKAVEAGCQAPGDDHVLQLRQGEERSDAIIDLLNQGWTWIVFSAAVEAEWKQLPSWLQLALNSTNSNAKQLSEVECAAQLAQGLQQGQSLKLALEVVKACDPACKSSLDCIAMYVSKFAGGKDAPIITFLSKFGKSYGTLMVGEEMMRAISSFEMKNSDNLLPFLRASMWATMMSAQRSVDGISRILSKSDTERVKAPSIRALVLEAEQLLADSWTLYMSSTAGESQKVGAYGRLCVRVCLHVVGKEKVGREPSGFKDLKEIGEKFAEELQNPSPVQAAAASSSSNLPVINVFTASPAELALLQNQHIKVNELYVNASQHGQKIFTYMSATDTSCIMVHKPLFSGEERVHVPFTELKQWKLTKSHPPEKCEPEKKKLHMPSLSAVVQAELQKTQVQHALLKACMDHAINEGDVAFSNHPNHIWSLKKIKKGSLKLVPCGTVAKLKGAPSKDKVYIKACGHQWQIQPFKALSDFTKTEGVLAPFWWVKVAGPLEEHNMGHAEITVDGCKIPVLTNIRPVGTNEKLMVENPLKDVQAKKKPKLSLEVVAQQVCSQCKLACKRAAVARCETPCLVILPCHVGRPQTSAGKTQKDVVFSFQAFAWLSLQAFMAELCALLLLAFMALLCALQASIAPRMCFASQHG</sequence>
<dbReference type="Proteomes" id="UP001152797">
    <property type="component" value="Unassembled WGS sequence"/>
</dbReference>
<name>A0A9P1DIZ9_9DINO</name>
<protein>
    <submittedName>
        <fullName evidence="2">Uncharacterized protein</fullName>
    </submittedName>
</protein>
<keyword evidence="1" id="KW-0472">Membrane</keyword>
<evidence type="ECO:0000313" key="3">
    <source>
        <dbReference type="EMBL" id="CAL4798239.1"/>
    </source>
</evidence>
<feature type="transmembrane region" description="Helical" evidence="1">
    <location>
        <begin position="734"/>
        <end position="762"/>
    </location>
</feature>
<keyword evidence="1" id="KW-0812">Transmembrane</keyword>
<accession>A0A9P1DIZ9</accession>
<proteinExistence type="predicted"/>
<evidence type="ECO:0000313" key="2">
    <source>
        <dbReference type="EMBL" id="CAI4010927.1"/>
    </source>
</evidence>
<evidence type="ECO:0000313" key="4">
    <source>
        <dbReference type="Proteomes" id="UP001152797"/>
    </source>
</evidence>
<dbReference type="EMBL" id="CAMXCT030004971">
    <property type="protein sequence ID" value="CAL4798239.1"/>
    <property type="molecule type" value="Genomic_DNA"/>
</dbReference>
<reference evidence="2" key="1">
    <citation type="submission" date="2022-10" db="EMBL/GenBank/DDBJ databases">
        <authorList>
            <person name="Chen Y."/>
            <person name="Dougan E. K."/>
            <person name="Chan C."/>
            <person name="Rhodes N."/>
            <person name="Thang M."/>
        </authorList>
    </citation>
    <scope>NUCLEOTIDE SEQUENCE</scope>
</reference>